<dbReference type="PANTHER" id="PTHR11645:SF0">
    <property type="entry name" value="PYRROLINE-5-CARBOXYLATE REDUCTASE 3"/>
    <property type="match status" value="1"/>
</dbReference>
<dbReference type="InterPro" id="IPR028939">
    <property type="entry name" value="P5C_Rdtase_cat_N"/>
</dbReference>
<dbReference type="PANTHER" id="PTHR11645">
    <property type="entry name" value="PYRROLINE-5-CARBOXYLATE REDUCTASE"/>
    <property type="match status" value="1"/>
</dbReference>
<dbReference type="RefSeq" id="WP_100713286.1">
    <property type="nucleotide sequence ID" value="NZ_NPDY01000004.1"/>
</dbReference>
<comment type="subcellular location">
    <subcellularLocation>
        <location evidence="4">Cytoplasm</location>
    </subcellularLocation>
</comment>
<evidence type="ECO:0000259" key="8">
    <source>
        <dbReference type="Pfam" id="PF03807"/>
    </source>
</evidence>
<dbReference type="Proteomes" id="UP000231962">
    <property type="component" value="Unassembled WGS sequence"/>
</dbReference>
<name>A0A2M9ZL33_9LEPT</name>
<evidence type="ECO:0000256" key="4">
    <source>
        <dbReference type="HAMAP-Rule" id="MF_01925"/>
    </source>
</evidence>
<dbReference type="OrthoDB" id="9805754at2"/>
<evidence type="ECO:0000256" key="3">
    <source>
        <dbReference type="ARBA" id="ARBA00023002"/>
    </source>
</evidence>
<dbReference type="InterPro" id="IPR036291">
    <property type="entry name" value="NAD(P)-bd_dom_sf"/>
</dbReference>
<dbReference type="EMBL" id="NPDZ01000007">
    <property type="protein sequence ID" value="PJZ72792.1"/>
    <property type="molecule type" value="Genomic_DNA"/>
</dbReference>
<dbReference type="NCBIfam" id="TIGR00112">
    <property type="entry name" value="proC"/>
    <property type="match status" value="1"/>
</dbReference>
<gene>
    <name evidence="4 11" type="primary">proC</name>
    <name evidence="10" type="ORF">CH360_06930</name>
    <name evidence="11" type="ORF">CH373_12040</name>
</gene>
<evidence type="ECO:0000313" key="12">
    <source>
        <dbReference type="Proteomes" id="UP000231962"/>
    </source>
</evidence>
<dbReference type="SUPFAM" id="SSF48179">
    <property type="entry name" value="6-phosphogluconate dehydrogenase C-terminal domain-like"/>
    <property type="match status" value="1"/>
</dbReference>
<keyword evidence="2 4" id="KW-0521">NADP</keyword>
<feature type="binding site" evidence="6">
    <location>
        <begin position="62"/>
        <end position="65"/>
    </location>
    <ligand>
        <name>NADP(+)</name>
        <dbReference type="ChEBI" id="CHEBI:58349"/>
    </ligand>
</feature>
<dbReference type="EC" id="1.5.1.2" evidence="4 5"/>
<dbReference type="Pfam" id="PF03807">
    <property type="entry name" value="F420_oxidored"/>
    <property type="match status" value="1"/>
</dbReference>
<comment type="caution">
    <text evidence="11">The sequence shown here is derived from an EMBL/GenBank/DDBJ whole genome shotgun (WGS) entry which is preliminary data.</text>
</comment>
<comment type="catalytic activity">
    <reaction evidence="4">
        <text>L-proline + NAD(+) = (S)-1-pyrroline-5-carboxylate + NADH + 2 H(+)</text>
        <dbReference type="Rhea" id="RHEA:14105"/>
        <dbReference type="ChEBI" id="CHEBI:15378"/>
        <dbReference type="ChEBI" id="CHEBI:17388"/>
        <dbReference type="ChEBI" id="CHEBI:57540"/>
        <dbReference type="ChEBI" id="CHEBI:57945"/>
        <dbReference type="ChEBI" id="CHEBI:60039"/>
        <dbReference type="EC" id="1.5.1.2"/>
    </reaction>
</comment>
<evidence type="ECO:0000313" key="13">
    <source>
        <dbReference type="Proteomes" id="UP000231990"/>
    </source>
</evidence>
<feature type="domain" description="Pyrroline-5-carboxylate reductase catalytic N-terminal" evidence="8">
    <location>
        <begin position="5"/>
        <end position="86"/>
    </location>
</feature>
<keyword evidence="4 7" id="KW-0641">Proline biosynthesis</keyword>
<comment type="function">
    <text evidence="4">Catalyzes the reduction of 1-pyrroline-5-carboxylate (PCA) to L-proline.</text>
</comment>
<dbReference type="PROSITE" id="PS00521">
    <property type="entry name" value="P5CR"/>
    <property type="match status" value="1"/>
</dbReference>
<dbReference type="EMBL" id="NPDY01000004">
    <property type="protein sequence ID" value="PJZ70324.1"/>
    <property type="molecule type" value="Genomic_DNA"/>
</dbReference>
<keyword evidence="4 7" id="KW-0028">Amino-acid biosynthesis</keyword>
<evidence type="ECO:0000256" key="5">
    <source>
        <dbReference type="NCBIfam" id="TIGR00112"/>
    </source>
</evidence>
<dbReference type="GO" id="GO:0055129">
    <property type="term" value="P:L-proline biosynthetic process"/>
    <property type="evidence" value="ECO:0007669"/>
    <property type="project" value="UniProtKB-UniRule"/>
</dbReference>
<comment type="catalytic activity">
    <reaction evidence="4 7">
        <text>L-proline + NADP(+) = (S)-1-pyrroline-5-carboxylate + NADPH + 2 H(+)</text>
        <dbReference type="Rhea" id="RHEA:14109"/>
        <dbReference type="ChEBI" id="CHEBI:15378"/>
        <dbReference type="ChEBI" id="CHEBI:17388"/>
        <dbReference type="ChEBI" id="CHEBI:57783"/>
        <dbReference type="ChEBI" id="CHEBI:58349"/>
        <dbReference type="ChEBI" id="CHEBI:60039"/>
        <dbReference type="EC" id="1.5.1.2"/>
    </reaction>
</comment>
<dbReference type="SUPFAM" id="SSF51735">
    <property type="entry name" value="NAD(P)-binding Rossmann-fold domains"/>
    <property type="match status" value="1"/>
</dbReference>
<dbReference type="GO" id="GO:0005737">
    <property type="term" value="C:cytoplasm"/>
    <property type="evidence" value="ECO:0007669"/>
    <property type="project" value="UniProtKB-SubCell"/>
</dbReference>
<evidence type="ECO:0000256" key="7">
    <source>
        <dbReference type="RuleBase" id="RU003903"/>
    </source>
</evidence>
<evidence type="ECO:0000313" key="11">
    <source>
        <dbReference type="EMBL" id="PJZ72792.1"/>
    </source>
</evidence>
<dbReference type="Pfam" id="PF14748">
    <property type="entry name" value="P5CR_dimer"/>
    <property type="match status" value="1"/>
</dbReference>
<dbReference type="Gene3D" id="3.40.50.720">
    <property type="entry name" value="NAD(P)-binding Rossmann-like Domain"/>
    <property type="match status" value="1"/>
</dbReference>
<dbReference type="Proteomes" id="UP000231990">
    <property type="component" value="Unassembled WGS sequence"/>
</dbReference>
<dbReference type="AlphaFoldDB" id="A0A2M9ZL33"/>
<accession>A0A2M9ZL33</accession>
<dbReference type="HAMAP" id="MF_01925">
    <property type="entry name" value="P5C_reductase"/>
    <property type="match status" value="1"/>
</dbReference>
<feature type="binding site" evidence="6">
    <location>
        <begin position="8"/>
        <end position="13"/>
    </location>
    <ligand>
        <name>NADP(+)</name>
        <dbReference type="ChEBI" id="CHEBI:58349"/>
    </ligand>
</feature>
<comment type="pathway">
    <text evidence="4 7">Amino-acid biosynthesis; L-proline biosynthesis; L-proline from L-glutamate 5-semialdehyde: step 1/1.</text>
</comment>
<dbReference type="Gene3D" id="1.10.3730.10">
    <property type="entry name" value="ProC C-terminal domain-like"/>
    <property type="match status" value="1"/>
</dbReference>
<keyword evidence="12" id="KW-1185">Reference proteome</keyword>
<keyword evidence="4" id="KW-0963">Cytoplasm</keyword>
<dbReference type="PIRSF" id="PIRSF000193">
    <property type="entry name" value="Pyrrol-5-carb_rd"/>
    <property type="match status" value="1"/>
</dbReference>
<evidence type="ECO:0000256" key="2">
    <source>
        <dbReference type="ARBA" id="ARBA00022857"/>
    </source>
</evidence>
<dbReference type="InterPro" id="IPR000304">
    <property type="entry name" value="Pyrroline-COOH_reductase"/>
</dbReference>
<dbReference type="GO" id="GO:0004735">
    <property type="term" value="F:pyrroline-5-carboxylate reductase activity"/>
    <property type="evidence" value="ECO:0007669"/>
    <property type="project" value="UniProtKB-UniRule"/>
</dbReference>
<sequence length="258" mass="27759">MSESIGIIGCGNMGGAIYNSLQERKEKVFGYDPYLSQSKQAKIDLESDWNEFLKKSEILILAVKPNEVSKILKSLNSSKKILSVAAGIDTHTLRNASPPGSQVVRIMPNLPLLVGAGALGYFGEKELYELVQKIFSPISYCLEVSKEELLDAVTGLSGSGPAYVLKFIQSLAEGGVSVGLTYAQSLELSLQTVLGTTKLFLREREANPDSHPEALKNRVTSPGGTTIAGLEALEQGAFSHSVISAVKRATERSKELGR</sequence>
<reference evidence="12 13" key="1">
    <citation type="submission" date="2017-07" db="EMBL/GenBank/DDBJ databases">
        <title>Leptospira spp. isolated from tropical soils.</title>
        <authorList>
            <person name="Thibeaux R."/>
            <person name="Iraola G."/>
            <person name="Ferres I."/>
            <person name="Bierque E."/>
            <person name="Girault D."/>
            <person name="Soupe-Gilbert M.-E."/>
            <person name="Picardeau M."/>
            <person name="Goarant C."/>
        </authorList>
    </citation>
    <scope>NUCLEOTIDE SEQUENCE [LARGE SCALE GENOMIC DNA]</scope>
    <source>
        <strain evidence="11 13">FH1-B-B1</strain>
        <strain evidence="10 12">FH1-B-C1</strain>
    </source>
</reference>
<evidence type="ECO:0000259" key="9">
    <source>
        <dbReference type="Pfam" id="PF14748"/>
    </source>
</evidence>
<dbReference type="InterPro" id="IPR029036">
    <property type="entry name" value="P5CR_dimer"/>
</dbReference>
<dbReference type="UniPathway" id="UPA00098">
    <property type="reaction ID" value="UER00361"/>
</dbReference>
<dbReference type="InterPro" id="IPR053790">
    <property type="entry name" value="P5CR-like_CS"/>
</dbReference>
<proteinExistence type="inferred from homology"/>
<evidence type="ECO:0000313" key="10">
    <source>
        <dbReference type="EMBL" id="PJZ70324.1"/>
    </source>
</evidence>
<evidence type="ECO:0000256" key="6">
    <source>
        <dbReference type="PIRSR" id="PIRSR000193-1"/>
    </source>
</evidence>
<feature type="domain" description="Pyrroline-5-carboxylate reductase dimerisation" evidence="9">
    <location>
        <begin position="147"/>
        <end position="256"/>
    </location>
</feature>
<dbReference type="InterPro" id="IPR008927">
    <property type="entry name" value="6-PGluconate_DH-like_C_sf"/>
</dbReference>
<dbReference type="FunFam" id="1.10.3730.10:FF:000001">
    <property type="entry name" value="Pyrroline-5-carboxylate reductase"/>
    <property type="match status" value="1"/>
</dbReference>
<organism evidence="11 13">
    <name type="scientific">Leptospira perolatii</name>
    <dbReference type="NCBI Taxonomy" id="2023191"/>
    <lineage>
        <taxon>Bacteria</taxon>
        <taxon>Pseudomonadati</taxon>
        <taxon>Spirochaetota</taxon>
        <taxon>Spirochaetia</taxon>
        <taxon>Leptospirales</taxon>
        <taxon>Leptospiraceae</taxon>
        <taxon>Leptospira</taxon>
    </lineage>
</organism>
<comment type="similarity">
    <text evidence="1 4 7">Belongs to the pyrroline-5-carboxylate reductase family.</text>
</comment>
<protein>
    <recommendedName>
        <fullName evidence="4 5">Pyrroline-5-carboxylate reductase</fullName>
        <shortName evidence="4">P5C reductase</shortName>
        <shortName evidence="4">P5CR</shortName>
        <ecNumber evidence="4 5">1.5.1.2</ecNumber>
    </recommendedName>
    <alternativeName>
        <fullName evidence="4">PCA reductase</fullName>
    </alternativeName>
</protein>
<keyword evidence="3 4" id="KW-0560">Oxidoreductase</keyword>
<evidence type="ECO:0000256" key="1">
    <source>
        <dbReference type="ARBA" id="ARBA00005525"/>
    </source>
</evidence>